<comment type="caution">
    <text evidence="3">The sequence shown here is derived from an EMBL/GenBank/DDBJ whole genome shotgun (WGS) entry which is preliminary data.</text>
</comment>
<dbReference type="RefSeq" id="WP_183126298.1">
    <property type="nucleotide sequence ID" value="NZ_JACJHR010000071.1"/>
</dbReference>
<dbReference type="AlphaFoldDB" id="A0A8E1W649"/>
<sequence length="294" mass="31757">MDKIRVGVAPGLGTGPAEFTGLAELTEAAGVDSLWLSEVVYSPDVDPVIGMTHALARTERLKLGTGVAILPGRNPVLVAKQLVTLAGLAPKRVLPVFGLLPAQAAERALFQVPDGRRAAVFDESLALLRLLLEQDNVSFDGEFFQVDNVTIGPRPAKRLDVWVGGSAPAALRRAGRLSDGWLGSFHTPGQSRAARLAIQEAAAEADREIESDHFGLSMVLALHGIPERLRAVAQQRNPGRPAADLVPTSWAEARRMIEQHIEAGLTKFVVRPGYSGDYRQFLDDFVRELVPLQN</sequence>
<evidence type="ECO:0000313" key="3">
    <source>
        <dbReference type="EMBL" id="MBB2504372.1"/>
    </source>
</evidence>
<dbReference type="InterPro" id="IPR011251">
    <property type="entry name" value="Luciferase-like_dom"/>
</dbReference>
<evidence type="ECO:0000259" key="2">
    <source>
        <dbReference type="Pfam" id="PF00296"/>
    </source>
</evidence>
<keyword evidence="1" id="KW-0560">Oxidoreductase</keyword>
<gene>
    <name evidence="3" type="ORF">H5411_35170</name>
</gene>
<dbReference type="GO" id="GO:0016705">
    <property type="term" value="F:oxidoreductase activity, acting on paired donors, with incorporation or reduction of molecular oxygen"/>
    <property type="evidence" value="ECO:0007669"/>
    <property type="project" value="InterPro"/>
</dbReference>
<dbReference type="NCBIfam" id="TIGR03854">
    <property type="entry name" value="F420_MSMEG_3544"/>
    <property type="match status" value="1"/>
</dbReference>
<dbReference type="SUPFAM" id="SSF51679">
    <property type="entry name" value="Bacterial luciferase-like"/>
    <property type="match status" value="1"/>
</dbReference>
<dbReference type="EMBL" id="JACJHR010000071">
    <property type="protein sequence ID" value="MBB2504372.1"/>
    <property type="molecule type" value="Genomic_DNA"/>
</dbReference>
<dbReference type="Proteomes" id="UP000550260">
    <property type="component" value="Unassembled WGS sequence"/>
</dbReference>
<proteinExistence type="predicted"/>
<dbReference type="PANTHER" id="PTHR43244">
    <property type="match status" value="1"/>
</dbReference>
<evidence type="ECO:0000313" key="4">
    <source>
        <dbReference type="Proteomes" id="UP000550260"/>
    </source>
</evidence>
<dbReference type="InterPro" id="IPR050564">
    <property type="entry name" value="F420-G6PD/mer"/>
</dbReference>
<protein>
    <submittedName>
        <fullName evidence="3">TIGR03854 family LLM class F420-dependent oxidoreductase</fullName>
    </submittedName>
</protein>
<dbReference type="Gene3D" id="3.20.20.30">
    <property type="entry name" value="Luciferase-like domain"/>
    <property type="match status" value="1"/>
</dbReference>
<reference evidence="3 4" key="1">
    <citation type="submission" date="2020-08" db="EMBL/GenBank/DDBJ databases">
        <title>Amycolatopsis echigonensis JCM 21831.</title>
        <authorList>
            <person name="Tedsree N."/>
            <person name="Kuncharoen N."/>
            <person name="Likhitwitayawuid K."/>
            <person name="Tanasupawat S."/>
        </authorList>
    </citation>
    <scope>NUCLEOTIDE SEQUENCE [LARGE SCALE GENOMIC DNA]</scope>
    <source>
        <strain evidence="3 4">JCM 21831</strain>
    </source>
</reference>
<organism evidence="3 4">
    <name type="scientific">Amycolatopsis echigonensis</name>
    <dbReference type="NCBI Taxonomy" id="2576905"/>
    <lineage>
        <taxon>Bacteria</taxon>
        <taxon>Bacillati</taxon>
        <taxon>Actinomycetota</taxon>
        <taxon>Actinomycetes</taxon>
        <taxon>Pseudonocardiales</taxon>
        <taxon>Pseudonocardiaceae</taxon>
        <taxon>Amycolatopsis</taxon>
    </lineage>
</organism>
<dbReference type="InterPro" id="IPR022402">
    <property type="entry name" value="F420_OxRdatse_MSMEG3544_pred"/>
</dbReference>
<evidence type="ECO:0000256" key="1">
    <source>
        <dbReference type="ARBA" id="ARBA00023002"/>
    </source>
</evidence>
<accession>A0A8E1W649</accession>
<dbReference type="InterPro" id="IPR036661">
    <property type="entry name" value="Luciferase-like_sf"/>
</dbReference>
<feature type="domain" description="Luciferase-like" evidence="2">
    <location>
        <begin position="4"/>
        <end position="255"/>
    </location>
</feature>
<dbReference type="Pfam" id="PF00296">
    <property type="entry name" value="Bac_luciferase"/>
    <property type="match status" value="1"/>
</dbReference>
<dbReference type="PANTHER" id="PTHR43244:SF1">
    <property type="entry name" value="5,10-METHYLENETETRAHYDROMETHANOPTERIN REDUCTASE"/>
    <property type="match status" value="1"/>
</dbReference>
<name>A0A8E1W649_9PSEU</name>